<name>A0A9P8CB97_9HELO</name>
<dbReference type="Pfam" id="PF13668">
    <property type="entry name" value="Ferritin_2"/>
    <property type="match status" value="1"/>
</dbReference>
<keyword evidence="1" id="KW-0732">Signal</keyword>
<reference evidence="2" key="1">
    <citation type="journal article" date="2021" name="IMA Fungus">
        <title>Genomic characterization of three marine fungi, including Emericellopsis atlantica sp. nov. with signatures of a generalist lifestyle and marine biomass degradation.</title>
        <authorList>
            <person name="Hagestad O.C."/>
            <person name="Hou L."/>
            <person name="Andersen J.H."/>
            <person name="Hansen E.H."/>
            <person name="Altermark B."/>
            <person name="Li C."/>
            <person name="Kuhnert E."/>
            <person name="Cox R.J."/>
            <person name="Crous P.W."/>
            <person name="Spatafora J.W."/>
            <person name="Lail K."/>
            <person name="Amirebrahimi M."/>
            <person name="Lipzen A."/>
            <person name="Pangilinan J."/>
            <person name="Andreopoulos W."/>
            <person name="Hayes R.D."/>
            <person name="Ng V."/>
            <person name="Grigoriev I.V."/>
            <person name="Jackson S.A."/>
            <person name="Sutton T.D.S."/>
            <person name="Dobson A.D.W."/>
            <person name="Rama T."/>
        </authorList>
    </citation>
    <scope>NUCLEOTIDE SEQUENCE</scope>
    <source>
        <strain evidence="2">TRa3180A</strain>
    </source>
</reference>
<dbReference type="AlphaFoldDB" id="A0A9P8CB97"/>
<feature type="signal peptide" evidence="1">
    <location>
        <begin position="1"/>
        <end position="19"/>
    </location>
</feature>
<dbReference type="PANTHER" id="PTHR38705:SF1">
    <property type="entry name" value="PROTEIN RDS1"/>
    <property type="match status" value="1"/>
</dbReference>
<gene>
    <name evidence="2" type="ORF">BJ878DRAFT_526602</name>
</gene>
<evidence type="ECO:0000313" key="3">
    <source>
        <dbReference type="Proteomes" id="UP000887226"/>
    </source>
</evidence>
<dbReference type="InterPro" id="IPR009078">
    <property type="entry name" value="Ferritin-like_SF"/>
</dbReference>
<dbReference type="OrthoDB" id="1001765at2759"/>
<feature type="non-terminal residue" evidence="2">
    <location>
        <position position="304"/>
    </location>
</feature>
<organism evidence="2 3">
    <name type="scientific">Calycina marina</name>
    <dbReference type="NCBI Taxonomy" id="1763456"/>
    <lineage>
        <taxon>Eukaryota</taxon>
        <taxon>Fungi</taxon>
        <taxon>Dikarya</taxon>
        <taxon>Ascomycota</taxon>
        <taxon>Pezizomycotina</taxon>
        <taxon>Leotiomycetes</taxon>
        <taxon>Helotiales</taxon>
        <taxon>Pezizellaceae</taxon>
        <taxon>Calycina</taxon>
    </lineage>
</organism>
<dbReference type="InterPro" id="IPR039254">
    <property type="entry name" value="Rds1"/>
</dbReference>
<evidence type="ECO:0000313" key="2">
    <source>
        <dbReference type="EMBL" id="KAG9240345.1"/>
    </source>
</evidence>
<feature type="chain" id="PRO_5040348929" evidence="1">
    <location>
        <begin position="20"/>
        <end position="304"/>
    </location>
</feature>
<sequence length="304" mass="31521">MRFCTTAVLVLIIAVGSSAAPVLSKRADIDAIILQYALTLEHLENAFYKKALSTWTLESFVDAGLSADLYNELKFVTHDEQSHVTYLTAGLTAAGAAPVEACTYDFPMSTPQEFVKLASMIEGVGVSAYLGAAPLVTSSAYLTAAGSILVTEAIHQSTLRGAADEIPMANPYGTPLGFNAVYSIASLFITDCPSTNMALPVMALPALTVASGMPTAIDSTIDLKPSAMPTGTCYATFCSGLMSIAVPVVANGDYFTAVVPAGIEGQSYVFLTSDNSGNVTDASIVAGPSIIEVTPSAPTFDVSV</sequence>
<dbReference type="Gene3D" id="1.20.1260.10">
    <property type="match status" value="1"/>
</dbReference>
<dbReference type="PANTHER" id="PTHR38705">
    <property type="entry name" value="PROTEIN RDS1"/>
    <property type="match status" value="1"/>
</dbReference>
<accession>A0A9P8CB97</accession>
<dbReference type="Proteomes" id="UP000887226">
    <property type="component" value="Unassembled WGS sequence"/>
</dbReference>
<protein>
    <submittedName>
        <fullName evidence="2">Ferritin-like domain-containing protein</fullName>
    </submittedName>
</protein>
<comment type="caution">
    <text evidence="2">The sequence shown here is derived from an EMBL/GenBank/DDBJ whole genome shotgun (WGS) entry which is preliminary data.</text>
</comment>
<dbReference type="SUPFAM" id="SSF47240">
    <property type="entry name" value="Ferritin-like"/>
    <property type="match status" value="1"/>
</dbReference>
<keyword evidence="3" id="KW-1185">Reference proteome</keyword>
<evidence type="ECO:0000256" key="1">
    <source>
        <dbReference type="SAM" id="SignalP"/>
    </source>
</evidence>
<dbReference type="EMBL" id="MU254477">
    <property type="protein sequence ID" value="KAG9240345.1"/>
    <property type="molecule type" value="Genomic_DNA"/>
</dbReference>
<dbReference type="InterPro" id="IPR012347">
    <property type="entry name" value="Ferritin-like"/>
</dbReference>
<proteinExistence type="predicted"/>